<keyword evidence="2" id="KW-0812">Transmembrane</keyword>
<dbReference type="Proteomes" id="UP000476064">
    <property type="component" value="Chromosome"/>
</dbReference>
<dbReference type="EMBL" id="CP048209">
    <property type="protein sequence ID" value="QHT59739.1"/>
    <property type="molecule type" value="Genomic_DNA"/>
</dbReference>
<dbReference type="SUPFAM" id="SSF53850">
    <property type="entry name" value="Periplasmic binding protein-like II"/>
    <property type="match status" value="1"/>
</dbReference>
<feature type="region of interest" description="Disordered" evidence="1">
    <location>
        <begin position="1"/>
        <end position="21"/>
    </location>
</feature>
<dbReference type="KEGG" id="plyc:GXP70_07085"/>
<reference evidence="3 4" key="1">
    <citation type="submission" date="2020-01" db="EMBL/GenBank/DDBJ databases">
        <title>Paenibacillus sp. nov., isolated from tomato rhizosphere.</title>
        <authorList>
            <person name="Weon H.-Y."/>
            <person name="Lee S.A."/>
        </authorList>
    </citation>
    <scope>NUCLEOTIDE SEQUENCE [LARGE SCALE GENOMIC DNA]</scope>
    <source>
        <strain evidence="3 4">12200R-189</strain>
    </source>
</reference>
<protein>
    <submittedName>
        <fullName evidence="3">Extracellular solute-binding protein</fullName>
    </submittedName>
</protein>
<dbReference type="InterPro" id="IPR050490">
    <property type="entry name" value="Bact_solute-bd_prot1"/>
</dbReference>
<dbReference type="RefSeq" id="WP_162355805.1">
    <property type="nucleotide sequence ID" value="NZ_CP048209.1"/>
</dbReference>
<dbReference type="AlphaFoldDB" id="A0A6C0FXP6"/>
<evidence type="ECO:0000313" key="4">
    <source>
        <dbReference type="Proteomes" id="UP000476064"/>
    </source>
</evidence>
<keyword evidence="4" id="KW-1185">Reference proteome</keyword>
<name>A0A6C0FXP6_9BACL</name>
<gene>
    <name evidence="3" type="ORF">GXP70_07085</name>
</gene>
<feature type="compositionally biased region" description="Basic and acidic residues" evidence="1">
    <location>
        <begin position="1"/>
        <end position="12"/>
    </location>
</feature>
<accession>A0A6C0FXP6</accession>
<evidence type="ECO:0000256" key="2">
    <source>
        <dbReference type="SAM" id="Phobius"/>
    </source>
</evidence>
<organism evidence="3 4">
    <name type="scientific">Paenibacillus lycopersici</name>
    <dbReference type="NCBI Taxonomy" id="2704462"/>
    <lineage>
        <taxon>Bacteria</taxon>
        <taxon>Bacillati</taxon>
        <taxon>Bacillota</taxon>
        <taxon>Bacilli</taxon>
        <taxon>Bacillales</taxon>
        <taxon>Paenibacillaceae</taxon>
        <taxon>Paenibacillus</taxon>
    </lineage>
</organism>
<evidence type="ECO:0000313" key="3">
    <source>
        <dbReference type="EMBL" id="QHT59739.1"/>
    </source>
</evidence>
<feature type="transmembrane region" description="Helical" evidence="2">
    <location>
        <begin position="43"/>
        <end position="64"/>
    </location>
</feature>
<keyword evidence="2" id="KW-0472">Membrane</keyword>
<evidence type="ECO:0000256" key="1">
    <source>
        <dbReference type="SAM" id="MobiDB-lite"/>
    </source>
</evidence>
<proteinExistence type="predicted"/>
<sequence length="518" mass="57352">MKGPAHEWERRLAGKPPVKNGFTSDLERKVRERIHMQTTKRRAPFRAATAIMSLFILLGGGWWFRDDIRKLLEPKPLSDVPAALSNDPLADKEYALKVLQFNNYENSFEYYVKKPFIIRHPSVKLNMDYAAVDLMQDPDKFEAWLEQEQPDILQLPLSLFNRLAAEGKLMPLDSLIKQSKFDLTALHKPVLDYLRLSAGDGGLYGLPADFKTMALYVNEDLFAAHGVPLPGGPQTMDQILRLAARFQGTGVSGLETTDRKNKYGLIQLIGQTEGLQTIQGTEGNLKATVDSDAWKQVWNTVSAGYREGWISQAKPVAYGKNGATMKDIAKQDPFGLNKTAMTIQPSYYGSNLESYEESGVMKANWSVIPIQLDPSATNQDTYMSVNTVYAINASSAQTDAAWEVLRFTINGEWRNNLSPAVASVLSNQVFTNKSEMDKARSKHWNAFYQTEVDPEKAAASAKLMSGKGAAQAGAMLYKLGGEAIDGILNQSQSVDKALDELQSKLDSQLAAIGKGEQP</sequence>
<keyword evidence="2" id="KW-1133">Transmembrane helix</keyword>
<dbReference type="PANTHER" id="PTHR43649">
    <property type="entry name" value="ARABINOSE-BINDING PROTEIN-RELATED"/>
    <property type="match status" value="1"/>
</dbReference>
<dbReference type="Gene3D" id="3.40.190.10">
    <property type="entry name" value="Periplasmic binding protein-like II"/>
    <property type="match status" value="1"/>
</dbReference>